<dbReference type="EMBL" id="AHAE01000032">
    <property type="protein sequence ID" value="EJZ82434.1"/>
    <property type="molecule type" value="Genomic_DNA"/>
</dbReference>
<evidence type="ECO:0000256" key="1">
    <source>
        <dbReference type="SAM" id="Phobius"/>
    </source>
</evidence>
<accession>I7L939</accession>
<protein>
    <submittedName>
        <fullName evidence="2">Antibiotic transport system permease protein</fullName>
    </submittedName>
</protein>
<keyword evidence="1" id="KW-0472">Membrane</keyword>
<feature type="transmembrane region" description="Helical" evidence="1">
    <location>
        <begin position="52"/>
        <end position="74"/>
    </location>
</feature>
<gene>
    <name evidence="2" type="ORF">BN46_0836</name>
    <name evidence="3" type="ORF">HMPREF9719_00659</name>
</gene>
<feature type="transmembrane region" description="Helical" evidence="1">
    <location>
        <begin position="161"/>
        <end position="180"/>
    </location>
</feature>
<sequence>MMALIRMAGFHLREFARVGFFATLLVTSTISVLALQALGSRATPDPAGDGDIWLRSAQVGMWTTCTVAAGFLGFQRFQGTLVHLLFTPRRPAATLLPMIADGSLFGLLAFPLAACLAALLGLPIDAASPAAIALGIPALWLACLSLCTIISPLFVLTPNAIAYEGLLAAPIVLLSGVFGYPNDTLAYIGWLLPTAHGIAVLNGGGLWHLAAGLTLSGLFAALGCLLLRRADDKATRAGSLEII</sequence>
<name>I7L939_9CORY</name>
<keyword evidence="4" id="KW-1185">Reference proteome</keyword>
<dbReference type="STRING" id="29321.AAV33_00305"/>
<keyword evidence="1" id="KW-0812">Transmembrane</keyword>
<dbReference type="RefSeq" id="WP_004600549.1">
    <property type="nucleotide sequence ID" value="NZ_HF541866.1"/>
</dbReference>
<reference evidence="2 5" key="1">
    <citation type="journal article" date="2012" name="J. Bacteriol.">
        <title>Draft Genome Sequence of Turicella otitidis ATCC 51513, Isolated from Middle Ear Fluid from a Child with Otitis Media.</title>
        <authorList>
            <person name="Brinkrolf K."/>
            <person name="Schneider J."/>
            <person name="Knecht M."/>
            <person name="Ruckert C."/>
            <person name="Tauch A."/>
        </authorList>
    </citation>
    <scope>NUCLEOTIDE SEQUENCE [LARGE SCALE GENOMIC DNA]</scope>
    <source>
        <strain evidence="2 5">ATCC 51513</strain>
    </source>
</reference>
<organism evidence="2 5">
    <name type="scientific">Corynebacterium otitidis ATCC 51513</name>
    <dbReference type="NCBI Taxonomy" id="883169"/>
    <lineage>
        <taxon>Bacteria</taxon>
        <taxon>Bacillati</taxon>
        <taxon>Actinomycetota</taxon>
        <taxon>Actinomycetes</taxon>
        <taxon>Mycobacteriales</taxon>
        <taxon>Corynebacteriaceae</taxon>
        <taxon>Corynebacterium</taxon>
    </lineage>
</organism>
<dbReference type="HOGENOM" id="CLU_097112_0_0_11"/>
<dbReference type="EMBL" id="CAJZ01000116">
    <property type="protein sequence ID" value="CCI83567.1"/>
    <property type="molecule type" value="Genomic_DNA"/>
</dbReference>
<evidence type="ECO:0000313" key="2">
    <source>
        <dbReference type="EMBL" id="CCI83567.1"/>
    </source>
</evidence>
<dbReference type="Proteomes" id="UP000006078">
    <property type="component" value="Unassembled WGS sequence"/>
</dbReference>
<comment type="caution">
    <text evidence="2">The sequence shown here is derived from an EMBL/GenBank/DDBJ whole genome shotgun (WGS) entry which is preliminary data.</text>
</comment>
<feature type="transmembrane region" description="Helical" evidence="1">
    <location>
        <begin position="130"/>
        <end position="154"/>
    </location>
</feature>
<evidence type="ECO:0000313" key="3">
    <source>
        <dbReference type="EMBL" id="EJZ82434.1"/>
    </source>
</evidence>
<evidence type="ECO:0000313" key="4">
    <source>
        <dbReference type="Proteomes" id="UP000006078"/>
    </source>
</evidence>
<proteinExistence type="predicted"/>
<evidence type="ECO:0000313" key="5">
    <source>
        <dbReference type="Proteomes" id="UP000011016"/>
    </source>
</evidence>
<feature type="transmembrane region" description="Helical" evidence="1">
    <location>
        <begin position="95"/>
        <end position="124"/>
    </location>
</feature>
<dbReference type="OrthoDB" id="2166220at2"/>
<dbReference type="eggNOG" id="COG0842">
    <property type="taxonomic scope" value="Bacteria"/>
</dbReference>
<feature type="transmembrane region" description="Helical" evidence="1">
    <location>
        <begin position="206"/>
        <end position="227"/>
    </location>
</feature>
<dbReference type="AlphaFoldDB" id="I7L939"/>
<keyword evidence="1" id="KW-1133">Transmembrane helix</keyword>
<reference evidence="3 4" key="2">
    <citation type="submission" date="2012-08" db="EMBL/GenBank/DDBJ databases">
        <title>The Genome Sequence of Turicella otitidis ATCC 51513.</title>
        <authorList>
            <consortium name="The Broad Institute Genome Sequencing Platform"/>
            <person name="Earl A."/>
            <person name="Ward D."/>
            <person name="Feldgarden M."/>
            <person name="Gevers D."/>
            <person name="Huys G."/>
            <person name="Walker B."/>
            <person name="Young S.K."/>
            <person name="Zeng Q."/>
            <person name="Gargeya S."/>
            <person name="Fitzgerald M."/>
            <person name="Haas B."/>
            <person name="Abouelleil A."/>
            <person name="Alvarado L."/>
            <person name="Arachchi H.M."/>
            <person name="Berlin A.M."/>
            <person name="Chapman S.B."/>
            <person name="Goldberg J."/>
            <person name="Griggs A."/>
            <person name="Gujja S."/>
            <person name="Hansen M."/>
            <person name="Howarth C."/>
            <person name="Imamovic A."/>
            <person name="Larimer J."/>
            <person name="McCowen C."/>
            <person name="Montmayeur A."/>
            <person name="Murphy C."/>
            <person name="Neiman D."/>
            <person name="Pearson M."/>
            <person name="Priest M."/>
            <person name="Roberts A."/>
            <person name="Saif S."/>
            <person name="Shea T."/>
            <person name="Sisk P."/>
            <person name="Sykes S."/>
            <person name="Wortman J."/>
            <person name="Nusbaum C."/>
            <person name="Birren B."/>
        </authorList>
    </citation>
    <scope>NUCLEOTIDE SEQUENCE [LARGE SCALE GENOMIC DNA]</scope>
    <source>
        <strain evidence="3 4">ATCC 51513</strain>
    </source>
</reference>
<dbReference type="Proteomes" id="UP000011016">
    <property type="component" value="Unassembled WGS sequence"/>
</dbReference>